<protein>
    <recommendedName>
        <fullName evidence="3">6-bladed beta-propeller</fullName>
    </recommendedName>
</protein>
<accession>A0A150XIV8</accession>
<evidence type="ECO:0008006" key="3">
    <source>
        <dbReference type="Google" id="ProtNLM"/>
    </source>
</evidence>
<sequence length="397" mass="44701">MKELLLLVPVLLLCSCGSKESKNNNSNAELGDSSVPIKINVSVTDTELVTSDLYEIDSIVALETIETSLIGDIDKLEIYDGKIFVLDKYAANKLAIFSSDGSYIGNIGRQGGGPGEYDKIRDFCIDRENSRIIILDNHYNLLFFDSEGNYLERHKLVAPANSIEVISNGVVALFTDLQSSSYPFGDYKLKIYNYKDQEVISTKFLADQEQIVPYSDENFSKLNSAVLLNYSTTDTIYSVSAEEVKPKYVINYEGDLKRPTDFFENLPPKSKRSQFIKESGYAGPPKGFMQTDKHISFQYSIKGFRYQTVFDKAANKVLHSNTTIANDYFYGSGKGPLTIIAATESQFILLVEPQYVKMFREQNKSKNKETDYHPILKPVLEGINGDENSMLLFVKMK</sequence>
<dbReference type="Pfam" id="PF17170">
    <property type="entry name" value="DUF5128"/>
    <property type="match status" value="1"/>
</dbReference>
<evidence type="ECO:0000313" key="1">
    <source>
        <dbReference type="EMBL" id="KYG78640.1"/>
    </source>
</evidence>
<reference evidence="1" key="1">
    <citation type="submission" date="2016-01" db="EMBL/GenBank/DDBJ databases">
        <title>Genome sequencing of Roseivirga ehrenbergii KMM 6017.</title>
        <authorList>
            <person name="Selvaratnam C."/>
            <person name="Thevarajoo S."/>
            <person name="Goh K.M."/>
            <person name="Ee R."/>
            <person name="Chan K.-G."/>
            <person name="Chong C.S."/>
        </authorList>
    </citation>
    <scope>NUCLEOTIDE SEQUENCE [LARGE SCALE GENOMIC DNA]</scope>
    <source>
        <strain evidence="1">KMM 6017</strain>
    </source>
</reference>
<dbReference type="Proteomes" id="UP000075583">
    <property type="component" value="Unassembled WGS sequence"/>
</dbReference>
<dbReference type="PROSITE" id="PS51257">
    <property type="entry name" value="PROKAR_LIPOPROTEIN"/>
    <property type="match status" value="1"/>
</dbReference>
<dbReference type="OrthoDB" id="820475at2"/>
<dbReference type="SUPFAM" id="SSF101898">
    <property type="entry name" value="NHL repeat"/>
    <property type="match status" value="1"/>
</dbReference>
<dbReference type="Gene3D" id="2.120.10.30">
    <property type="entry name" value="TolB, C-terminal domain"/>
    <property type="match status" value="1"/>
</dbReference>
<gene>
    <name evidence="1" type="ORF">MB14_18090</name>
</gene>
<dbReference type="STRING" id="279360.MB14_18090"/>
<evidence type="ECO:0000313" key="2">
    <source>
        <dbReference type="Proteomes" id="UP000075583"/>
    </source>
</evidence>
<dbReference type="AlphaFoldDB" id="A0A150XIV8"/>
<dbReference type="RefSeq" id="WP_062591044.1">
    <property type="nucleotide sequence ID" value="NZ_LQZQ01000009.1"/>
</dbReference>
<proteinExistence type="predicted"/>
<organism evidence="1 2">
    <name type="scientific">Roseivirga ehrenbergii (strain DSM 102268 / JCM 13514 / KCTC 12282 / NCIMB 14502 / KMM 6017)</name>
    <dbReference type="NCBI Taxonomy" id="279360"/>
    <lineage>
        <taxon>Bacteria</taxon>
        <taxon>Pseudomonadati</taxon>
        <taxon>Bacteroidota</taxon>
        <taxon>Cytophagia</taxon>
        <taxon>Cytophagales</taxon>
        <taxon>Roseivirgaceae</taxon>
        <taxon>Roseivirga</taxon>
    </lineage>
</organism>
<keyword evidence="2" id="KW-1185">Reference proteome</keyword>
<dbReference type="InterPro" id="IPR011042">
    <property type="entry name" value="6-blade_b-propeller_TolB-like"/>
</dbReference>
<comment type="caution">
    <text evidence="1">The sequence shown here is derived from an EMBL/GenBank/DDBJ whole genome shotgun (WGS) entry which is preliminary data.</text>
</comment>
<dbReference type="EMBL" id="LQZQ01000009">
    <property type="protein sequence ID" value="KYG78640.1"/>
    <property type="molecule type" value="Genomic_DNA"/>
</dbReference>
<name>A0A150XIV8_ROSEK</name>